<dbReference type="RefSeq" id="WP_210683273.1">
    <property type="nucleotide sequence ID" value="NZ_JAGMWN010000010.1"/>
</dbReference>
<evidence type="ECO:0000256" key="5">
    <source>
        <dbReference type="SAM" id="SignalP"/>
    </source>
</evidence>
<gene>
    <name evidence="6" type="ORF">KAJ83_16805</name>
</gene>
<feature type="signal peptide" evidence="5">
    <location>
        <begin position="1"/>
        <end position="34"/>
    </location>
</feature>
<dbReference type="Pfam" id="PF13432">
    <property type="entry name" value="TPR_16"/>
    <property type="match status" value="1"/>
</dbReference>
<comment type="caution">
    <text evidence="6">The sequence shown here is derived from an EMBL/GenBank/DDBJ whole genome shotgun (WGS) entry which is preliminary data.</text>
</comment>
<dbReference type="PROSITE" id="PS50005">
    <property type="entry name" value="TPR"/>
    <property type="match status" value="1"/>
</dbReference>
<dbReference type="SMART" id="SM00028">
    <property type="entry name" value="TPR"/>
    <property type="match status" value="4"/>
</dbReference>
<keyword evidence="2 3" id="KW-0802">TPR repeat</keyword>
<dbReference type="Proteomes" id="UP000672602">
    <property type="component" value="Unassembled WGS sequence"/>
</dbReference>
<keyword evidence="5" id="KW-0732">Signal</keyword>
<evidence type="ECO:0000256" key="3">
    <source>
        <dbReference type="PROSITE-ProRule" id="PRU00339"/>
    </source>
</evidence>
<dbReference type="SUPFAM" id="SSF48452">
    <property type="entry name" value="TPR-like"/>
    <property type="match status" value="1"/>
</dbReference>
<dbReference type="InterPro" id="IPR050498">
    <property type="entry name" value="Ycf3"/>
</dbReference>
<organism evidence="6 7">
    <name type="scientific">Marivibrio halodurans</name>
    <dbReference type="NCBI Taxonomy" id="2039722"/>
    <lineage>
        <taxon>Bacteria</taxon>
        <taxon>Pseudomonadati</taxon>
        <taxon>Pseudomonadota</taxon>
        <taxon>Alphaproteobacteria</taxon>
        <taxon>Rhodospirillales</taxon>
        <taxon>Rhodospirillaceae</taxon>
        <taxon>Marivibrio</taxon>
    </lineage>
</organism>
<feature type="chain" id="PRO_5035309420" evidence="5">
    <location>
        <begin position="35"/>
        <end position="285"/>
    </location>
</feature>
<keyword evidence="7" id="KW-1185">Reference proteome</keyword>
<accession>A0A8J7SAY8</accession>
<feature type="region of interest" description="Disordered" evidence="4">
    <location>
        <begin position="256"/>
        <end position="285"/>
    </location>
</feature>
<dbReference type="Gene3D" id="1.25.40.10">
    <property type="entry name" value="Tetratricopeptide repeat domain"/>
    <property type="match status" value="1"/>
</dbReference>
<evidence type="ECO:0000313" key="7">
    <source>
        <dbReference type="Proteomes" id="UP000672602"/>
    </source>
</evidence>
<feature type="repeat" description="TPR" evidence="3">
    <location>
        <begin position="181"/>
        <end position="214"/>
    </location>
</feature>
<dbReference type="EMBL" id="JAGMWN010000010">
    <property type="protein sequence ID" value="MBP5858682.1"/>
    <property type="molecule type" value="Genomic_DNA"/>
</dbReference>
<name>A0A8J7SAY8_9PROT</name>
<dbReference type="InterPro" id="IPR019734">
    <property type="entry name" value="TPR_rpt"/>
</dbReference>
<dbReference type="PANTHER" id="PTHR44858">
    <property type="entry name" value="TETRATRICOPEPTIDE REPEAT PROTEIN 6"/>
    <property type="match status" value="1"/>
</dbReference>
<keyword evidence="1" id="KW-0677">Repeat</keyword>
<protein>
    <submittedName>
        <fullName evidence="6">Tetratricopeptide repeat protein</fullName>
    </submittedName>
</protein>
<evidence type="ECO:0000256" key="1">
    <source>
        <dbReference type="ARBA" id="ARBA00022737"/>
    </source>
</evidence>
<evidence type="ECO:0000256" key="2">
    <source>
        <dbReference type="ARBA" id="ARBA00022803"/>
    </source>
</evidence>
<evidence type="ECO:0000256" key="4">
    <source>
        <dbReference type="SAM" id="MobiDB-lite"/>
    </source>
</evidence>
<proteinExistence type="predicted"/>
<dbReference type="InterPro" id="IPR011990">
    <property type="entry name" value="TPR-like_helical_dom_sf"/>
</dbReference>
<dbReference type="AlphaFoldDB" id="A0A8J7SAY8"/>
<sequence>MFRAPQPTVRRSSRRALLLPVLLVTVFAAPPAVAQQIETLEVREYEACMQLVNIEPDRAFERALQMQDSGFGAPARHCAAAALAAGGHHEEAAKRFEALAADMPDSAPASIVANILGHAGISWLAAGKPGQAYSVQTAALDLAPRSADILVDRAMTLDELDRLWEAVDDLDAALEIDPGRVDAHVLRASAYRQLDVLDLAMESVNRALKLEPDDPEGLLERGIIHRLNGDLDAARADWIKVIELHDGRPAAEMARRNLDRLDFGPPEEDGTQDGQAGENQADPAE</sequence>
<evidence type="ECO:0000313" key="6">
    <source>
        <dbReference type="EMBL" id="MBP5858682.1"/>
    </source>
</evidence>
<dbReference type="PANTHER" id="PTHR44858:SF1">
    <property type="entry name" value="UDP-N-ACETYLGLUCOSAMINE--PEPTIDE N-ACETYLGLUCOSAMINYLTRANSFERASE SPINDLY-RELATED"/>
    <property type="match status" value="1"/>
</dbReference>
<reference evidence="6" key="1">
    <citation type="submission" date="2021-04" db="EMBL/GenBank/DDBJ databases">
        <authorList>
            <person name="Zhang D.-C."/>
        </authorList>
    </citation>
    <scope>NUCLEOTIDE SEQUENCE</scope>
    <source>
        <strain evidence="6">CGMCC 1.15697</strain>
    </source>
</reference>